<sequence>MNRHIVEAEYEELLNPDFKGNPLIEAIGVGYSFEIFNQALVKNRPLSRKNALKLSAQERETLLIGLRQRFFVPNENHYALYRSIVNSFLAGYVKRNPFSNNPTQRIKKSYKDLLNFEEELSLTTNSLGSLFIGPSGIGKSTIINKIIGLYPFGIKHDLKGLEPFVQIPFVKLECPKGSSIKELCVDFLEYLDKYLHTNYLKTYFKGNRTGIYELVNAMAKLTISHQIGIIFVDEIQNLINSPRANKDDLLTFFTKLNNTLNIPIIITGTPEITTLIESNYTLMRRWSGEGATKWNRLAKGEDWELFIYSLFKYQYTDELMPYDESASNYFYAVSQGLIDIAIRLFVGAQREAFETNKSCISYSILNKVKRSKFWLEDTAIEEIRNPRKYGANKFTDLIDTQYGGVSNISLDDRCINIQNELLKINPDLTHLGDTIKSFLEINPEKSDSEITVLILKSFNETESKPDSRDILENSKLDAKGKPVFTEGDLRLCYDSDELKLKHNLDQIGVLFDLKNSNLLMK</sequence>
<proteinExistence type="predicted"/>
<dbReference type="RefSeq" id="WP_201916984.1">
    <property type="nucleotide sequence ID" value="NZ_JAERQG010000001.1"/>
</dbReference>
<protein>
    <submittedName>
        <fullName evidence="2">TniB family NTP-binding protein</fullName>
    </submittedName>
</protein>
<comment type="caution">
    <text evidence="2">The sequence shown here is derived from an EMBL/GenBank/DDBJ whole genome shotgun (WGS) entry which is preliminary data.</text>
</comment>
<dbReference type="InterPro" id="IPR008868">
    <property type="entry name" value="TniB"/>
</dbReference>
<evidence type="ECO:0000313" key="3">
    <source>
        <dbReference type="Proteomes" id="UP000642920"/>
    </source>
</evidence>
<dbReference type="SUPFAM" id="SSF52540">
    <property type="entry name" value="P-loop containing nucleoside triphosphate hydrolases"/>
    <property type="match status" value="1"/>
</dbReference>
<evidence type="ECO:0000259" key="1">
    <source>
        <dbReference type="SMART" id="SM00382"/>
    </source>
</evidence>
<dbReference type="AlphaFoldDB" id="A0A937AC86"/>
<dbReference type="InterPro" id="IPR003593">
    <property type="entry name" value="AAA+_ATPase"/>
</dbReference>
<dbReference type="EMBL" id="JAERQG010000001">
    <property type="protein sequence ID" value="MBL0763904.1"/>
    <property type="molecule type" value="Genomic_DNA"/>
</dbReference>
<dbReference type="InterPro" id="IPR027417">
    <property type="entry name" value="P-loop_NTPase"/>
</dbReference>
<reference evidence="2" key="1">
    <citation type="submission" date="2021-01" db="EMBL/GenBank/DDBJ databases">
        <title>Marivirga sp. nov., isolated from intertidal surface sediments.</title>
        <authorList>
            <person name="Zhang M."/>
        </authorList>
    </citation>
    <scope>NUCLEOTIDE SEQUENCE</scope>
    <source>
        <strain evidence="2">SM1354</strain>
    </source>
</reference>
<feature type="domain" description="AAA+ ATPase" evidence="1">
    <location>
        <begin position="125"/>
        <end position="292"/>
    </location>
</feature>
<organism evidence="2 3">
    <name type="scientific">Marivirga atlantica</name>
    <dbReference type="NCBI Taxonomy" id="1548457"/>
    <lineage>
        <taxon>Bacteria</taxon>
        <taxon>Pseudomonadati</taxon>
        <taxon>Bacteroidota</taxon>
        <taxon>Cytophagia</taxon>
        <taxon>Cytophagales</taxon>
        <taxon>Marivirgaceae</taxon>
        <taxon>Marivirga</taxon>
    </lineage>
</organism>
<name>A0A937AC86_9BACT</name>
<dbReference type="Pfam" id="PF05621">
    <property type="entry name" value="TniB"/>
    <property type="match status" value="1"/>
</dbReference>
<dbReference type="Gene3D" id="3.40.50.300">
    <property type="entry name" value="P-loop containing nucleotide triphosphate hydrolases"/>
    <property type="match status" value="1"/>
</dbReference>
<dbReference type="Proteomes" id="UP000642920">
    <property type="component" value="Unassembled WGS sequence"/>
</dbReference>
<dbReference type="SMART" id="SM00382">
    <property type="entry name" value="AAA"/>
    <property type="match status" value="1"/>
</dbReference>
<gene>
    <name evidence="2" type="ORF">JKP34_01495</name>
</gene>
<accession>A0A937AC86</accession>
<evidence type="ECO:0000313" key="2">
    <source>
        <dbReference type="EMBL" id="MBL0763904.1"/>
    </source>
</evidence>
<keyword evidence="3" id="KW-1185">Reference proteome</keyword>